<evidence type="ECO:0000256" key="3">
    <source>
        <dbReference type="ARBA" id="ARBA00022842"/>
    </source>
</evidence>
<feature type="domain" description="AAA-type ATPase N-terminal" evidence="6">
    <location>
        <begin position="31"/>
        <end position="118"/>
    </location>
</feature>
<keyword evidence="4" id="KW-0812">Transmembrane</keyword>
<evidence type="ECO:0000259" key="7">
    <source>
        <dbReference type="Pfam" id="PF25568"/>
    </source>
</evidence>
<dbReference type="SUPFAM" id="SSF52540">
    <property type="entry name" value="P-loop containing nucleoside triphosphate hydrolases"/>
    <property type="match status" value="1"/>
</dbReference>
<dbReference type="Proteomes" id="UP001454036">
    <property type="component" value="Unassembled WGS sequence"/>
</dbReference>
<dbReference type="GO" id="GO:0016887">
    <property type="term" value="F:ATP hydrolysis activity"/>
    <property type="evidence" value="ECO:0007669"/>
    <property type="project" value="InterPro"/>
</dbReference>
<keyword evidence="3" id="KW-0460">Magnesium</keyword>
<evidence type="ECO:0008006" key="10">
    <source>
        <dbReference type="Google" id="ProtNLM"/>
    </source>
</evidence>
<evidence type="ECO:0000256" key="2">
    <source>
        <dbReference type="ARBA" id="ARBA00022801"/>
    </source>
</evidence>
<dbReference type="Pfam" id="PF25568">
    <property type="entry name" value="AAA_lid_At3g28540"/>
    <property type="match status" value="1"/>
</dbReference>
<feature type="domain" description="ATPase AAA-type core" evidence="5">
    <location>
        <begin position="231"/>
        <end position="349"/>
    </location>
</feature>
<dbReference type="PANTHER" id="PTHR23070">
    <property type="entry name" value="BCS1 AAA-TYPE ATPASE"/>
    <property type="match status" value="1"/>
</dbReference>
<dbReference type="EMBL" id="BAABME010008606">
    <property type="protein sequence ID" value="GAA0173457.1"/>
    <property type="molecule type" value="Genomic_DNA"/>
</dbReference>
<dbReference type="InterPro" id="IPR050747">
    <property type="entry name" value="Mitochondrial_chaperone_BCS1"/>
</dbReference>
<organism evidence="8 9">
    <name type="scientific">Lithospermum erythrorhizon</name>
    <name type="common">Purple gromwell</name>
    <name type="synonym">Lithospermum officinale var. erythrorhizon</name>
    <dbReference type="NCBI Taxonomy" id="34254"/>
    <lineage>
        <taxon>Eukaryota</taxon>
        <taxon>Viridiplantae</taxon>
        <taxon>Streptophyta</taxon>
        <taxon>Embryophyta</taxon>
        <taxon>Tracheophyta</taxon>
        <taxon>Spermatophyta</taxon>
        <taxon>Magnoliopsida</taxon>
        <taxon>eudicotyledons</taxon>
        <taxon>Gunneridae</taxon>
        <taxon>Pentapetalae</taxon>
        <taxon>asterids</taxon>
        <taxon>lamiids</taxon>
        <taxon>Boraginales</taxon>
        <taxon>Boraginaceae</taxon>
        <taxon>Boraginoideae</taxon>
        <taxon>Lithospermeae</taxon>
        <taxon>Lithospermum</taxon>
    </lineage>
</organism>
<evidence type="ECO:0000313" key="8">
    <source>
        <dbReference type="EMBL" id="GAA0173457.1"/>
    </source>
</evidence>
<protein>
    <recommendedName>
        <fullName evidence="10">AAA+ ATPase domain-containing protein</fullName>
    </recommendedName>
</protein>
<accession>A0AAV3RGK3</accession>
<keyword evidence="4" id="KW-1133">Transmembrane helix</keyword>
<dbReference type="Gene3D" id="3.40.50.300">
    <property type="entry name" value="P-loop containing nucleotide triphosphate hydrolases"/>
    <property type="match status" value="1"/>
</dbReference>
<dbReference type="InterPro" id="IPR003959">
    <property type="entry name" value="ATPase_AAA_core"/>
</dbReference>
<feature type="domain" description="AAA+ ATPase At3g28540-like C-terminal" evidence="7">
    <location>
        <begin position="350"/>
        <end position="419"/>
    </location>
</feature>
<evidence type="ECO:0000256" key="4">
    <source>
        <dbReference type="SAM" id="Phobius"/>
    </source>
</evidence>
<dbReference type="InterPro" id="IPR025753">
    <property type="entry name" value="AAA_N_dom"/>
</dbReference>
<proteinExistence type="predicted"/>
<dbReference type="AlphaFoldDB" id="A0AAV3RGK3"/>
<feature type="transmembrane region" description="Helical" evidence="4">
    <location>
        <begin position="6"/>
        <end position="25"/>
    </location>
</feature>
<sequence length="489" mass="56198">MVITISQIMLFPTIIILFLLVRFLMKTSLLYVIKKWWRFLEDKCYVYQYYKVPKFNSNMQENQLYRKIQVYLNSLPCVEDSDFTNLFSGDKPNEINLLLDSNHSVIDVFLSARLIWVHENGEKNGNTSNNSLVLKIKKIEKRRILRPYLQHILTTYDEIEARNKEVRLFMNVDDDQENNGRWRSIPLSHPTSMDTVVMDVDLKNKIKSDLEAFLKAKQYYHRLGRVWKRSYLLYGQCGTGKSTFIVAMAKFLGYDIYDVDLSKVSDDSDLKMILMQITKKSVVVVEDLDRYMAQKSTAVSLSGILNFMDGILSCCGEERLMVFTMNGKDRVDPTVLRPGRIDVHIHFPLCDFNAFKTLASSHLGLRDHKLFPQVEEMFQTGASLSPAEIGEIMISNRGSPSRALKTVITALQLEGEARKASKIRGPRLSDNGSVRVVEECGESGVFCRESGGSRFRDIGKLVSLLRAKSTRKESFDLDFLEKENLRHES</sequence>
<evidence type="ECO:0000259" key="6">
    <source>
        <dbReference type="Pfam" id="PF14363"/>
    </source>
</evidence>
<dbReference type="Pfam" id="PF14363">
    <property type="entry name" value="AAA_assoc"/>
    <property type="match status" value="1"/>
</dbReference>
<reference evidence="8 9" key="1">
    <citation type="submission" date="2024-01" db="EMBL/GenBank/DDBJ databases">
        <title>The complete chloroplast genome sequence of Lithospermum erythrorhizon: insights into the phylogenetic relationship among Boraginaceae species and the maternal lineages of purple gromwells.</title>
        <authorList>
            <person name="Okada T."/>
            <person name="Watanabe K."/>
        </authorList>
    </citation>
    <scope>NUCLEOTIDE SEQUENCE [LARGE SCALE GENOMIC DNA]</scope>
</reference>
<dbReference type="InterPro" id="IPR027417">
    <property type="entry name" value="P-loop_NTPase"/>
</dbReference>
<evidence type="ECO:0000259" key="5">
    <source>
        <dbReference type="Pfam" id="PF00004"/>
    </source>
</evidence>
<keyword evidence="9" id="KW-1185">Reference proteome</keyword>
<dbReference type="InterPro" id="IPR058017">
    <property type="entry name" value="At3g28540-like_C"/>
</dbReference>
<keyword evidence="4" id="KW-0472">Membrane</keyword>
<dbReference type="GO" id="GO:0005524">
    <property type="term" value="F:ATP binding"/>
    <property type="evidence" value="ECO:0007669"/>
    <property type="project" value="InterPro"/>
</dbReference>
<comment type="cofactor">
    <cofactor evidence="1">
        <name>Mg(2+)</name>
        <dbReference type="ChEBI" id="CHEBI:18420"/>
    </cofactor>
</comment>
<gene>
    <name evidence="8" type="ORF">LIER_27068</name>
</gene>
<comment type="caution">
    <text evidence="8">The sequence shown here is derived from an EMBL/GenBank/DDBJ whole genome shotgun (WGS) entry which is preliminary data.</text>
</comment>
<dbReference type="Pfam" id="PF00004">
    <property type="entry name" value="AAA"/>
    <property type="match status" value="1"/>
</dbReference>
<name>A0AAV3RGK3_LITER</name>
<keyword evidence="2" id="KW-0378">Hydrolase</keyword>
<evidence type="ECO:0000256" key="1">
    <source>
        <dbReference type="ARBA" id="ARBA00001946"/>
    </source>
</evidence>
<evidence type="ECO:0000313" key="9">
    <source>
        <dbReference type="Proteomes" id="UP001454036"/>
    </source>
</evidence>